<name>A0BS83_PARTE</name>
<dbReference type="InParanoid" id="A0BS83"/>
<dbReference type="SUPFAM" id="SSF82199">
    <property type="entry name" value="SET domain"/>
    <property type="match status" value="1"/>
</dbReference>
<evidence type="ECO:0000259" key="1">
    <source>
        <dbReference type="PROSITE" id="PS50280"/>
    </source>
</evidence>
<feature type="domain" description="SET" evidence="1">
    <location>
        <begin position="16"/>
        <end position="230"/>
    </location>
</feature>
<dbReference type="AlphaFoldDB" id="A0BS83"/>
<accession>A0BS83</accession>
<evidence type="ECO:0000313" key="3">
    <source>
        <dbReference type="Proteomes" id="UP000000600"/>
    </source>
</evidence>
<gene>
    <name evidence="2" type="ORF">GSPATT00031631001</name>
</gene>
<dbReference type="InterPro" id="IPR001214">
    <property type="entry name" value="SET_dom"/>
</dbReference>
<dbReference type="GO" id="GO:0016279">
    <property type="term" value="F:protein-lysine N-methyltransferase activity"/>
    <property type="evidence" value="ECO:0000318"/>
    <property type="project" value="GO_Central"/>
</dbReference>
<dbReference type="STRING" id="5888.A0BS83"/>
<dbReference type="HOGENOM" id="CLU_840590_0_0_1"/>
<dbReference type="OMA" id="IKEVSCY"/>
<dbReference type="InterPro" id="IPR050600">
    <property type="entry name" value="SETD3_SETD6_MTase"/>
</dbReference>
<reference evidence="2 3" key="1">
    <citation type="journal article" date="2006" name="Nature">
        <title>Global trends of whole-genome duplications revealed by the ciliate Paramecium tetraurelia.</title>
        <authorList>
            <consortium name="Genoscope"/>
            <person name="Aury J.-M."/>
            <person name="Jaillon O."/>
            <person name="Duret L."/>
            <person name="Noel B."/>
            <person name="Jubin C."/>
            <person name="Porcel B.M."/>
            <person name="Segurens B."/>
            <person name="Daubin V."/>
            <person name="Anthouard V."/>
            <person name="Aiach N."/>
            <person name="Arnaiz O."/>
            <person name="Billaut A."/>
            <person name="Beisson J."/>
            <person name="Blanc I."/>
            <person name="Bouhouche K."/>
            <person name="Camara F."/>
            <person name="Duharcourt S."/>
            <person name="Guigo R."/>
            <person name="Gogendeau D."/>
            <person name="Katinka M."/>
            <person name="Keller A.-M."/>
            <person name="Kissmehl R."/>
            <person name="Klotz C."/>
            <person name="Koll F."/>
            <person name="Le Moue A."/>
            <person name="Lepere C."/>
            <person name="Malinsky S."/>
            <person name="Nowacki M."/>
            <person name="Nowak J.K."/>
            <person name="Plattner H."/>
            <person name="Poulain J."/>
            <person name="Ruiz F."/>
            <person name="Serrano V."/>
            <person name="Zagulski M."/>
            <person name="Dessen P."/>
            <person name="Betermier M."/>
            <person name="Weissenbach J."/>
            <person name="Scarpelli C."/>
            <person name="Schachter V."/>
            <person name="Sperling L."/>
            <person name="Meyer E."/>
            <person name="Cohen J."/>
            <person name="Wincker P."/>
        </authorList>
    </citation>
    <scope>NUCLEOTIDE SEQUENCE [LARGE SCALE GENOMIC DNA]</scope>
    <source>
        <strain evidence="2 3">Stock d4-2</strain>
    </source>
</reference>
<dbReference type="CDD" id="cd10527">
    <property type="entry name" value="SET_LSMT"/>
    <property type="match status" value="1"/>
</dbReference>
<organism evidence="2 3">
    <name type="scientific">Paramecium tetraurelia</name>
    <dbReference type="NCBI Taxonomy" id="5888"/>
    <lineage>
        <taxon>Eukaryota</taxon>
        <taxon>Sar</taxon>
        <taxon>Alveolata</taxon>
        <taxon>Ciliophora</taxon>
        <taxon>Intramacronucleata</taxon>
        <taxon>Oligohymenophorea</taxon>
        <taxon>Peniculida</taxon>
        <taxon>Parameciidae</taxon>
        <taxon>Paramecium</taxon>
    </lineage>
</organism>
<dbReference type="PROSITE" id="PS50280">
    <property type="entry name" value="SET"/>
    <property type="match status" value="1"/>
</dbReference>
<dbReference type="Pfam" id="PF00856">
    <property type="entry name" value="SET"/>
    <property type="match status" value="1"/>
</dbReference>
<dbReference type="Gene3D" id="3.90.1410.10">
    <property type="entry name" value="set domain protein methyltransferase, domain 1"/>
    <property type="match status" value="1"/>
</dbReference>
<dbReference type="PANTHER" id="PTHR13271:SF153">
    <property type="entry name" value="SET DOMAIN-CONTAINING PROTEIN"/>
    <property type="match status" value="1"/>
</dbReference>
<sequence>MFQLLQWFESEGIHTESIKIAELTHGCNGVVATQPIPSDQIVIKIPLHLCIFSEDLLKNHYQRYKKFYPHIFNINLNEDAEFNSLVLYILQQRDNEMSLHKPYFDYVKDPQNILSWTQEQVNTIMDENLKKTIQRMRVGLQLNFVRFVTFFKEQFKKGLNYDQFLYAYQFVMTRCFGGDDHLQSPCLVPFGDMLNHHDKCQTKQKIIGTDLVFITTKQIQENEEIYNFFGEHGNSFLLCWYGFTYDNNIYDKLYLLYEDDQIKEVSCYEFPMCNFKLKYYKVCQKLLNLLGEQRFKEVMMEVQAITEKQLKFQPDLLRCQLQVIQNQLINF</sequence>
<dbReference type="EMBL" id="CT868013">
    <property type="protein sequence ID" value="CAK61400.1"/>
    <property type="molecule type" value="Genomic_DNA"/>
</dbReference>
<dbReference type="PANTHER" id="PTHR13271">
    <property type="entry name" value="UNCHARACTERIZED PUTATIVE METHYLTRANSFERASE"/>
    <property type="match status" value="1"/>
</dbReference>
<dbReference type="InterPro" id="IPR046341">
    <property type="entry name" value="SET_dom_sf"/>
</dbReference>
<dbReference type="Proteomes" id="UP000000600">
    <property type="component" value="Unassembled WGS sequence"/>
</dbReference>
<dbReference type="GeneID" id="5014582"/>
<dbReference type="eggNOG" id="KOG1338">
    <property type="taxonomic scope" value="Eukaryota"/>
</dbReference>
<protein>
    <recommendedName>
        <fullName evidence="1">SET domain-containing protein</fullName>
    </recommendedName>
</protein>
<dbReference type="KEGG" id="ptm:GSPATT00031631001"/>
<keyword evidence="3" id="KW-1185">Reference proteome</keyword>
<dbReference type="OrthoDB" id="341421at2759"/>
<dbReference type="RefSeq" id="XP_001428798.1">
    <property type="nucleotide sequence ID" value="XM_001428761.1"/>
</dbReference>
<evidence type="ECO:0000313" key="2">
    <source>
        <dbReference type="EMBL" id="CAK61400.1"/>
    </source>
</evidence>
<proteinExistence type="predicted"/>